<protein>
    <submittedName>
        <fullName evidence="2">Uncharacterized protein</fullName>
    </submittedName>
</protein>
<dbReference type="EMBL" id="ML996164">
    <property type="protein sequence ID" value="KAF2733232.1"/>
    <property type="molecule type" value="Genomic_DNA"/>
</dbReference>
<gene>
    <name evidence="2" type="ORF">EJ04DRAFT_577769</name>
</gene>
<keyword evidence="3" id="KW-1185">Reference proteome</keyword>
<organism evidence="2 3">
    <name type="scientific">Polyplosphaeria fusca</name>
    <dbReference type="NCBI Taxonomy" id="682080"/>
    <lineage>
        <taxon>Eukaryota</taxon>
        <taxon>Fungi</taxon>
        <taxon>Dikarya</taxon>
        <taxon>Ascomycota</taxon>
        <taxon>Pezizomycotina</taxon>
        <taxon>Dothideomycetes</taxon>
        <taxon>Pleosporomycetidae</taxon>
        <taxon>Pleosporales</taxon>
        <taxon>Tetraplosphaeriaceae</taxon>
        <taxon>Polyplosphaeria</taxon>
    </lineage>
</organism>
<feature type="signal peptide" evidence="1">
    <location>
        <begin position="1"/>
        <end position="20"/>
    </location>
</feature>
<evidence type="ECO:0000313" key="3">
    <source>
        <dbReference type="Proteomes" id="UP000799444"/>
    </source>
</evidence>
<proteinExistence type="predicted"/>
<dbReference type="Proteomes" id="UP000799444">
    <property type="component" value="Unassembled WGS sequence"/>
</dbReference>
<feature type="chain" id="PRO_5040250276" evidence="1">
    <location>
        <begin position="21"/>
        <end position="262"/>
    </location>
</feature>
<comment type="caution">
    <text evidence="2">The sequence shown here is derived from an EMBL/GenBank/DDBJ whole genome shotgun (WGS) entry which is preliminary data.</text>
</comment>
<evidence type="ECO:0000313" key="2">
    <source>
        <dbReference type="EMBL" id="KAF2733232.1"/>
    </source>
</evidence>
<evidence type="ECO:0000256" key="1">
    <source>
        <dbReference type="SAM" id="SignalP"/>
    </source>
</evidence>
<dbReference type="OrthoDB" id="3780330at2759"/>
<sequence>MRPLGWLNYTLLTWCILTWAAYSQTKVQLDEVAYGKGFMVYTGIAPINHGSTITDNDLSNLARDAFNDMVQLYTTKKANDLKYAFRGKHPSVMAALVDPTGERIYFSSSILSPPKSKLQIKDHFLSLGIVGTKVAKALEQCQGGIVIETKNDVQHAFKGSCGEVMLTVLFFHDRGEDAEIAGSRVVAVSSDKGDQNVQVKNFCTKKENSNVENSFGCFEYMDSLGILATDGQVSSGPTGDVGIGYARHIPICELQQPMRAKL</sequence>
<name>A0A9P4QT00_9PLEO</name>
<accession>A0A9P4QT00</accession>
<dbReference type="AlphaFoldDB" id="A0A9P4QT00"/>
<reference evidence="2" key="1">
    <citation type="journal article" date="2020" name="Stud. Mycol.">
        <title>101 Dothideomycetes genomes: a test case for predicting lifestyles and emergence of pathogens.</title>
        <authorList>
            <person name="Haridas S."/>
            <person name="Albert R."/>
            <person name="Binder M."/>
            <person name="Bloem J."/>
            <person name="Labutti K."/>
            <person name="Salamov A."/>
            <person name="Andreopoulos B."/>
            <person name="Baker S."/>
            <person name="Barry K."/>
            <person name="Bills G."/>
            <person name="Bluhm B."/>
            <person name="Cannon C."/>
            <person name="Castanera R."/>
            <person name="Culley D."/>
            <person name="Daum C."/>
            <person name="Ezra D."/>
            <person name="Gonzalez J."/>
            <person name="Henrissat B."/>
            <person name="Kuo A."/>
            <person name="Liang C."/>
            <person name="Lipzen A."/>
            <person name="Lutzoni F."/>
            <person name="Magnuson J."/>
            <person name="Mondo S."/>
            <person name="Nolan M."/>
            <person name="Ohm R."/>
            <person name="Pangilinan J."/>
            <person name="Park H.-J."/>
            <person name="Ramirez L."/>
            <person name="Alfaro M."/>
            <person name="Sun H."/>
            <person name="Tritt A."/>
            <person name="Yoshinaga Y."/>
            <person name="Zwiers L.-H."/>
            <person name="Turgeon B."/>
            <person name="Goodwin S."/>
            <person name="Spatafora J."/>
            <person name="Crous P."/>
            <person name="Grigoriev I."/>
        </authorList>
    </citation>
    <scope>NUCLEOTIDE SEQUENCE</scope>
    <source>
        <strain evidence="2">CBS 125425</strain>
    </source>
</reference>
<keyword evidence="1" id="KW-0732">Signal</keyword>